<dbReference type="HAMAP" id="MF_00651">
    <property type="entry name" value="Nuclease_YqgF"/>
    <property type="match status" value="1"/>
</dbReference>
<comment type="function">
    <text evidence="5">Could be a nuclease involved in processing of the 5'-end of pre-16S rRNA.</text>
</comment>
<dbReference type="GO" id="GO:0004518">
    <property type="term" value="F:nuclease activity"/>
    <property type="evidence" value="ECO:0007669"/>
    <property type="project" value="UniProtKB-KW"/>
</dbReference>
<dbReference type="EC" id="3.1.-.-" evidence="5"/>
<accession>A0A5E4PIK8</accession>
<name>A0A5E4PIK8_9COXI</name>
<evidence type="ECO:0000313" key="7">
    <source>
        <dbReference type="EMBL" id="VVC76900.1"/>
    </source>
</evidence>
<dbReference type="CDD" id="cd16964">
    <property type="entry name" value="YqgF"/>
    <property type="match status" value="1"/>
</dbReference>
<evidence type="ECO:0000256" key="3">
    <source>
        <dbReference type="ARBA" id="ARBA00022722"/>
    </source>
</evidence>
<comment type="subcellular location">
    <subcellularLocation>
        <location evidence="5">Cytoplasm</location>
    </subcellularLocation>
</comment>
<dbReference type="Proteomes" id="UP000324194">
    <property type="component" value="Chromosome 1"/>
</dbReference>
<evidence type="ECO:0000256" key="2">
    <source>
        <dbReference type="ARBA" id="ARBA00022517"/>
    </source>
</evidence>
<dbReference type="PANTHER" id="PTHR33317">
    <property type="entry name" value="POLYNUCLEOTIDYL TRANSFERASE, RIBONUCLEASE H-LIKE SUPERFAMILY PROTEIN"/>
    <property type="match status" value="1"/>
</dbReference>
<evidence type="ECO:0000256" key="1">
    <source>
        <dbReference type="ARBA" id="ARBA00022490"/>
    </source>
</evidence>
<gene>
    <name evidence="7" type="primary">yqgF</name>
    <name evidence="7" type="ORF">AQUSIP_22270</name>
</gene>
<evidence type="ECO:0000313" key="8">
    <source>
        <dbReference type="Proteomes" id="UP000324194"/>
    </source>
</evidence>
<dbReference type="InterPro" id="IPR037027">
    <property type="entry name" value="YqgF/RNaseH-like_dom_sf"/>
</dbReference>
<keyword evidence="4 5" id="KW-0378">Hydrolase</keyword>
<keyword evidence="8" id="KW-1185">Reference proteome</keyword>
<dbReference type="NCBIfam" id="TIGR00250">
    <property type="entry name" value="RNAse_H_YqgF"/>
    <property type="match status" value="1"/>
</dbReference>
<dbReference type="GO" id="GO:0005829">
    <property type="term" value="C:cytosol"/>
    <property type="evidence" value="ECO:0007669"/>
    <property type="project" value="TreeGrafter"/>
</dbReference>
<evidence type="ECO:0000256" key="4">
    <source>
        <dbReference type="ARBA" id="ARBA00022801"/>
    </source>
</evidence>
<reference evidence="7 8" key="1">
    <citation type="submission" date="2019-08" db="EMBL/GenBank/DDBJ databases">
        <authorList>
            <person name="Guy L."/>
        </authorList>
    </citation>
    <scope>NUCLEOTIDE SEQUENCE [LARGE SCALE GENOMIC DNA]</scope>
    <source>
        <strain evidence="7 8">SGT-108</strain>
    </source>
</reference>
<dbReference type="InterPro" id="IPR005227">
    <property type="entry name" value="YqgF"/>
</dbReference>
<evidence type="ECO:0000256" key="5">
    <source>
        <dbReference type="HAMAP-Rule" id="MF_00651"/>
    </source>
</evidence>
<dbReference type="GO" id="GO:0016788">
    <property type="term" value="F:hydrolase activity, acting on ester bonds"/>
    <property type="evidence" value="ECO:0007669"/>
    <property type="project" value="UniProtKB-UniRule"/>
</dbReference>
<dbReference type="OrthoDB" id="9796140at2"/>
<dbReference type="RefSeq" id="WP_148340181.1">
    <property type="nucleotide sequence ID" value="NZ_LR699119.1"/>
</dbReference>
<evidence type="ECO:0000259" key="6">
    <source>
        <dbReference type="SMART" id="SM00732"/>
    </source>
</evidence>
<dbReference type="Pfam" id="PF03652">
    <property type="entry name" value="RuvX"/>
    <property type="match status" value="1"/>
</dbReference>
<feature type="domain" description="YqgF/RNase H-like" evidence="6">
    <location>
        <begin position="10"/>
        <end position="110"/>
    </location>
</feature>
<protein>
    <recommendedName>
        <fullName evidence="5">Putative pre-16S rRNA nuclease</fullName>
        <ecNumber evidence="5">3.1.-.-</ecNumber>
    </recommendedName>
</protein>
<keyword evidence="2 5" id="KW-0690">Ribosome biogenesis</keyword>
<dbReference type="GO" id="GO:0000967">
    <property type="term" value="P:rRNA 5'-end processing"/>
    <property type="evidence" value="ECO:0007669"/>
    <property type="project" value="UniProtKB-UniRule"/>
</dbReference>
<keyword evidence="1 5" id="KW-0963">Cytoplasm</keyword>
<organism evidence="7 8">
    <name type="scientific">Aquicella siphonis</name>
    <dbReference type="NCBI Taxonomy" id="254247"/>
    <lineage>
        <taxon>Bacteria</taxon>
        <taxon>Pseudomonadati</taxon>
        <taxon>Pseudomonadota</taxon>
        <taxon>Gammaproteobacteria</taxon>
        <taxon>Legionellales</taxon>
        <taxon>Coxiellaceae</taxon>
        <taxon>Aquicella</taxon>
    </lineage>
</organism>
<dbReference type="Gene3D" id="3.30.420.140">
    <property type="entry name" value="YqgF/RNase H-like domain"/>
    <property type="match status" value="1"/>
</dbReference>
<comment type="similarity">
    <text evidence="5">Belongs to the YqgF HJR family.</text>
</comment>
<sequence length="147" mass="16637">MNSENISTPKILLGFDFGMKRIGVAVGQTITRTARPVATLQAKDGLPQWNELEKLIKRWRPDALVVGIPLNMDGTEQKISAQARQFAELLRERCKLPVHEMDERLTTRDARERLFTQGGFKALQDGQVDKVAAQLILQNWFAAKLDH</sequence>
<dbReference type="InterPro" id="IPR006641">
    <property type="entry name" value="YqgF/RNaseH-like_dom"/>
</dbReference>
<proteinExistence type="inferred from homology"/>
<dbReference type="KEGG" id="asip:AQUSIP_22270"/>
<keyword evidence="3 5" id="KW-0540">Nuclease</keyword>
<dbReference type="InterPro" id="IPR012337">
    <property type="entry name" value="RNaseH-like_sf"/>
</dbReference>
<dbReference type="AlphaFoldDB" id="A0A5E4PIK8"/>
<dbReference type="SUPFAM" id="SSF53098">
    <property type="entry name" value="Ribonuclease H-like"/>
    <property type="match status" value="1"/>
</dbReference>
<dbReference type="SMART" id="SM00732">
    <property type="entry name" value="YqgFc"/>
    <property type="match status" value="1"/>
</dbReference>
<dbReference type="PANTHER" id="PTHR33317:SF4">
    <property type="entry name" value="POLYNUCLEOTIDYL TRANSFERASE, RIBONUCLEASE H-LIKE SUPERFAMILY PROTEIN"/>
    <property type="match status" value="1"/>
</dbReference>
<dbReference type="EMBL" id="LR699119">
    <property type="protein sequence ID" value="VVC76900.1"/>
    <property type="molecule type" value="Genomic_DNA"/>
</dbReference>